<evidence type="ECO:0000313" key="3">
    <source>
        <dbReference type="EMBL" id="HIQ83223.1"/>
    </source>
</evidence>
<dbReference type="GO" id="GO:0005524">
    <property type="term" value="F:ATP binding"/>
    <property type="evidence" value="ECO:0007669"/>
    <property type="project" value="InterPro"/>
</dbReference>
<dbReference type="Gene3D" id="3.40.50.300">
    <property type="entry name" value="P-loop containing nucleotide triphosphate hydrolases"/>
    <property type="match status" value="1"/>
</dbReference>
<dbReference type="InterPro" id="IPR050921">
    <property type="entry name" value="T4SS_GSP_E_ATPase"/>
</dbReference>
<dbReference type="InterPro" id="IPR001482">
    <property type="entry name" value="T2SS/T4SS_dom"/>
</dbReference>
<organism evidence="3 4">
    <name type="scientific">Candidatus Pullichristensenella stercorigallinarum</name>
    <dbReference type="NCBI Taxonomy" id="2840909"/>
    <lineage>
        <taxon>Bacteria</taxon>
        <taxon>Bacillati</taxon>
        <taxon>Bacillota</taxon>
        <taxon>Clostridia</taxon>
        <taxon>Candidatus Pullichristensenella</taxon>
    </lineage>
</organism>
<evidence type="ECO:0000256" key="1">
    <source>
        <dbReference type="ARBA" id="ARBA00006611"/>
    </source>
</evidence>
<reference evidence="3" key="1">
    <citation type="submission" date="2020-10" db="EMBL/GenBank/DDBJ databases">
        <authorList>
            <person name="Gilroy R."/>
        </authorList>
    </citation>
    <scope>NUCLEOTIDE SEQUENCE</scope>
    <source>
        <strain evidence="3">ChiSjej6B24-2974</strain>
    </source>
</reference>
<feature type="domain" description="Bacterial type II secretion system protein E" evidence="2">
    <location>
        <begin position="213"/>
        <end position="227"/>
    </location>
</feature>
<comment type="caution">
    <text evidence="3">The sequence shown here is derived from an EMBL/GenBank/DDBJ whole genome shotgun (WGS) entry which is preliminary data.</text>
</comment>
<protein>
    <submittedName>
        <fullName evidence="3">PilT/PilU family type 4a pilus ATPase</fullName>
    </submittedName>
</protein>
<dbReference type="Proteomes" id="UP000824260">
    <property type="component" value="Unassembled WGS sequence"/>
</dbReference>
<dbReference type="InterPro" id="IPR027417">
    <property type="entry name" value="P-loop_NTPase"/>
</dbReference>
<dbReference type="SUPFAM" id="SSF52540">
    <property type="entry name" value="P-loop containing nucleoside triphosphate hydrolases"/>
    <property type="match status" value="1"/>
</dbReference>
<reference evidence="3" key="2">
    <citation type="journal article" date="2021" name="PeerJ">
        <title>Extensive microbial diversity within the chicken gut microbiome revealed by metagenomics and culture.</title>
        <authorList>
            <person name="Gilroy R."/>
            <person name="Ravi A."/>
            <person name="Getino M."/>
            <person name="Pursley I."/>
            <person name="Horton D.L."/>
            <person name="Alikhan N.F."/>
            <person name="Baker D."/>
            <person name="Gharbi K."/>
            <person name="Hall N."/>
            <person name="Watson M."/>
            <person name="Adriaenssens E.M."/>
            <person name="Foster-Nyarko E."/>
            <person name="Jarju S."/>
            <person name="Secka A."/>
            <person name="Antonio M."/>
            <person name="Oren A."/>
            <person name="Chaudhuri R.R."/>
            <person name="La Ragione R."/>
            <person name="Hildebrand F."/>
            <person name="Pallen M.J."/>
        </authorList>
    </citation>
    <scope>NUCLEOTIDE SEQUENCE</scope>
    <source>
        <strain evidence="3">ChiSjej6B24-2974</strain>
    </source>
</reference>
<evidence type="ECO:0000313" key="4">
    <source>
        <dbReference type="Proteomes" id="UP000824260"/>
    </source>
</evidence>
<evidence type="ECO:0000259" key="2">
    <source>
        <dbReference type="PROSITE" id="PS00662"/>
    </source>
</evidence>
<dbReference type="GO" id="GO:0016887">
    <property type="term" value="F:ATP hydrolysis activity"/>
    <property type="evidence" value="ECO:0007669"/>
    <property type="project" value="InterPro"/>
</dbReference>
<comment type="similarity">
    <text evidence="1">Belongs to the GSP E family.</text>
</comment>
<accession>A0A9D0ZM76</accession>
<dbReference type="EMBL" id="DVFZ01000089">
    <property type="protein sequence ID" value="HIQ83223.1"/>
    <property type="molecule type" value="Genomic_DNA"/>
</dbReference>
<dbReference type="NCBIfam" id="TIGR01420">
    <property type="entry name" value="pilT_fam"/>
    <property type="match status" value="1"/>
</dbReference>
<sequence>MDVDRLTPVSIEGLDDETALIELLKLGLSLHASDLFILPGAPVTVKCDGKLVSLTKERMLPRDTSRMIAQIYRLAGTREADSLESTGDDDFSFSLADVSRFRCNAYRQRGTLAAVLRVVPFGLPDAATLHIPEEVMALSEMRRGLVLVTGSAGSGKSTTLACLIDRINHTRMEHIITIEDPIEFLYPHTMSIVSQREVAHDTETFQTALRASLRQAPDVILLGEMRDYETISTALTAAETGHLLFSTLHTVGAAKTIDRLIDVFPAQQQQQVRVQLSMVLQAVVSQQLLPCQKGGRVPAFEVMRVNRAVRNMIREGKVHQLDNVIFSGAAEGMRAMDADLYRLYKEGMISRDDALLYAIQPETLEKRL</sequence>
<dbReference type="CDD" id="cd01131">
    <property type="entry name" value="PilT"/>
    <property type="match status" value="1"/>
</dbReference>
<dbReference type="InterPro" id="IPR006321">
    <property type="entry name" value="PilT/PilU"/>
</dbReference>
<dbReference type="PANTHER" id="PTHR30486">
    <property type="entry name" value="TWITCHING MOTILITY PROTEIN PILT"/>
    <property type="match status" value="1"/>
</dbReference>
<dbReference type="Pfam" id="PF00437">
    <property type="entry name" value="T2SSE"/>
    <property type="match status" value="1"/>
</dbReference>
<gene>
    <name evidence="3" type="ORF">IAA52_08995</name>
</gene>
<name>A0A9D0ZM76_9FIRM</name>
<dbReference type="Gene3D" id="3.30.450.90">
    <property type="match status" value="1"/>
</dbReference>
<dbReference type="PROSITE" id="PS00662">
    <property type="entry name" value="T2SP_E"/>
    <property type="match status" value="1"/>
</dbReference>
<dbReference type="AlphaFoldDB" id="A0A9D0ZM76"/>
<proteinExistence type="inferred from homology"/>